<reference evidence="9 10" key="1">
    <citation type="submission" date="2020-08" db="EMBL/GenBank/DDBJ databases">
        <title>Genomic Encyclopedia of Type Strains, Phase IV (KMG-IV): sequencing the most valuable type-strain genomes for metagenomic binning, comparative biology and taxonomic classification.</title>
        <authorList>
            <person name="Goeker M."/>
        </authorList>
    </citation>
    <scope>NUCLEOTIDE SEQUENCE [LARGE SCALE GENOMIC DNA]</scope>
    <source>
        <strain evidence="9 10">DSM 12251</strain>
    </source>
</reference>
<comment type="caution">
    <text evidence="9">The sequence shown here is derived from an EMBL/GenBank/DDBJ whole genome shotgun (WGS) entry which is preliminary data.</text>
</comment>
<dbReference type="GO" id="GO:0005886">
    <property type="term" value="C:plasma membrane"/>
    <property type="evidence" value="ECO:0007669"/>
    <property type="project" value="UniProtKB-SubCell"/>
</dbReference>
<evidence type="ECO:0000256" key="4">
    <source>
        <dbReference type="ARBA" id="ARBA00022496"/>
    </source>
</evidence>
<dbReference type="PANTHER" id="PTHR42771:SF2">
    <property type="entry name" value="IRON(3+)-HYDROXAMATE IMPORT ATP-BINDING PROTEIN FHUC"/>
    <property type="match status" value="1"/>
</dbReference>
<dbReference type="Gene3D" id="3.40.50.300">
    <property type="entry name" value="P-loop containing nucleotide triphosphate hydrolases"/>
    <property type="match status" value="2"/>
</dbReference>
<evidence type="ECO:0000313" key="9">
    <source>
        <dbReference type="EMBL" id="MBB5039779.1"/>
    </source>
</evidence>
<dbReference type="GO" id="GO:0005524">
    <property type="term" value="F:ATP binding"/>
    <property type="evidence" value="ECO:0007669"/>
    <property type="project" value="InterPro"/>
</dbReference>
<name>A0A7W7YPD6_9BACT</name>
<gene>
    <name evidence="9" type="ORF">HNQ64_004057</name>
</gene>
<keyword evidence="4" id="KW-0410">Iron transport</keyword>
<evidence type="ECO:0000256" key="6">
    <source>
        <dbReference type="ARBA" id="ARBA00023065"/>
    </source>
</evidence>
<evidence type="ECO:0000256" key="1">
    <source>
        <dbReference type="ARBA" id="ARBA00004202"/>
    </source>
</evidence>
<dbReference type="GO" id="GO:0006826">
    <property type="term" value="P:iron ion transport"/>
    <property type="evidence" value="ECO:0007669"/>
    <property type="project" value="UniProtKB-KW"/>
</dbReference>
<evidence type="ECO:0000256" key="7">
    <source>
        <dbReference type="ARBA" id="ARBA00023136"/>
    </source>
</evidence>
<dbReference type="Pfam" id="PF13476">
    <property type="entry name" value="AAA_23"/>
    <property type="match status" value="1"/>
</dbReference>
<accession>A0A7W7YPD6</accession>
<organism evidence="9 10">
    <name type="scientific">Prosthecobacter dejongeii</name>
    <dbReference type="NCBI Taxonomy" id="48465"/>
    <lineage>
        <taxon>Bacteria</taxon>
        <taxon>Pseudomonadati</taxon>
        <taxon>Verrucomicrobiota</taxon>
        <taxon>Verrucomicrobiia</taxon>
        <taxon>Verrucomicrobiales</taxon>
        <taxon>Verrucomicrobiaceae</taxon>
        <taxon>Prosthecobacter</taxon>
    </lineage>
</organism>
<dbReference type="Proteomes" id="UP000534294">
    <property type="component" value="Unassembled WGS sequence"/>
</dbReference>
<dbReference type="InterPro" id="IPR003959">
    <property type="entry name" value="ATPase_AAA_core"/>
</dbReference>
<comment type="subcellular location">
    <subcellularLocation>
        <location evidence="1">Cell membrane</location>
        <topology evidence="1">Peripheral membrane protein</topology>
    </subcellularLocation>
</comment>
<evidence type="ECO:0000256" key="5">
    <source>
        <dbReference type="ARBA" id="ARBA00023004"/>
    </source>
</evidence>
<protein>
    <submittedName>
        <fullName evidence="9">Putative ATPase</fullName>
    </submittedName>
</protein>
<keyword evidence="2" id="KW-0813">Transport</keyword>
<dbReference type="GO" id="GO:0016887">
    <property type="term" value="F:ATP hydrolysis activity"/>
    <property type="evidence" value="ECO:0007669"/>
    <property type="project" value="InterPro"/>
</dbReference>
<keyword evidence="3" id="KW-1003">Cell membrane</keyword>
<sequence>MVNPAPSQYLHTVMLRREEVPGFENYPFDIPAVRHLESLELHPKVTFFVGENGSGKSTLLEAIAEKLGFSMEGGTKNTNLMMHEYRSELTSKITLSRSHLHPMDGFFLRAESYYNFATLMDELGHWSYGGKSLHEQSHGESFFATLAHRLGGHGIYLFDEPEAALSPQRQMSLLVRMHDLIGEFSQFIIATHSPILMAYPEAWIYEFSEDGIKRVAYEDTEHYQITSRFMRDPHGMMQRLLDPPDELNLKG</sequence>
<dbReference type="InterPro" id="IPR027417">
    <property type="entry name" value="P-loop_NTPase"/>
</dbReference>
<dbReference type="InterPro" id="IPR003593">
    <property type="entry name" value="AAA+_ATPase"/>
</dbReference>
<dbReference type="AlphaFoldDB" id="A0A7W7YPD6"/>
<evidence type="ECO:0000313" key="10">
    <source>
        <dbReference type="Proteomes" id="UP000534294"/>
    </source>
</evidence>
<dbReference type="SUPFAM" id="SSF52540">
    <property type="entry name" value="P-loop containing nucleoside triphosphate hydrolases"/>
    <property type="match status" value="1"/>
</dbReference>
<evidence type="ECO:0000259" key="8">
    <source>
        <dbReference type="SMART" id="SM00382"/>
    </source>
</evidence>
<dbReference type="Pfam" id="PF13304">
    <property type="entry name" value="AAA_21"/>
    <property type="match status" value="1"/>
</dbReference>
<dbReference type="InterPro" id="IPR051535">
    <property type="entry name" value="Siderophore_ABC-ATPase"/>
</dbReference>
<evidence type="ECO:0000256" key="2">
    <source>
        <dbReference type="ARBA" id="ARBA00022448"/>
    </source>
</evidence>
<keyword evidence="7" id="KW-0472">Membrane</keyword>
<dbReference type="EMBL" id="JACHIF010000010">
    <property type="protein sequence ID" value="MBB5039779.1"/>
    <property type="molecule type" value="Genomic_DNA"/>
</dbReference>
<keyword evidence="6" id="KW-0406">Ion transport</keyword>
<feature type="domain" description="AAA+ ATPase" evidence="8">
    <location>
        <begin position="42"/>
        <end position="226"/>
    </location>
</feature>
<keyword evidence="5" id="KW-0408">Iron</keyword>
<dbReference type="GO" id="GO:0006302">
    <property type="term" value="P:double-strand break repair"/>
    <property type="evidence" value="ECO:0007669"/>
    <property type="project" value="InterPro"/>
</dbReference>
<dbReference type="PANTHER" id="PTHR42771">
    <property type="entry name" value="IRON(3+)-HYDROXAMATE IMPORT ATP-BINDING PROTEIN FHUC"/>
    <property type="match status" value="1"/>
</dbReference>
<evidence type="ECO:0000256" key="3">
    <source>
        <dbReference type="ARBA" id="ARBA00022475"/>
    </source>
</evidence>
<proteinExistence type="predicted"/>
<dbReference type="SMART" id="SM00382">
    <property type="entry name" value="AAA"/>
    <property type="match status" value="1"/>
</dbReference>
<keyword evidence="10" id="KW-1185">Reference proteome</keyword>
<dbReference type="InterPro" id="IPR038729">
    <property type="entry name" value="Rad50/SbcC_AAA"/>
</dbReference>
<dbReference type="RefSeq" id="WP_184211877.1">
    <property type="nucleotide sequence ID" value="NZ_JACHIF010000010.1"/>
</dbReference>